<reference evidence="2" key="1">
    <citation type="submission" date="2016-11" db="UniProtKB">
        <authorList>
            <consortium name="WormBaseParasite"/>
        </authorList>
    </citation>
    <scope>IDENTIFICATION</scope>
    <source>
        <strain evidence="2">KR3021</strain>
    </source>
</reference>
<evidence type="ECO:0000313" key="1">
    <source>
        <dbReference type="Proteomes" id="UP000095286"/>
    </source>
</evidence>
<protein>
    <submittedName>
        <fullName evidence="2">NAD-dependent protein deacetylase</fullName>
    </submittedName>
</protein>
<name>A0AC35TG04_9BILA</name>
<proteinExistence type="predicted"/>
<dbReference type="WBParaSite" id="RSKR_0000019700.1">
    <property type="protein sequence ID" value="RSKR_0000019700.1"/>
    <property type="gene ID" value="RSKR_0000019700"/>
</dbReference>
<accession>A0AC35TG04</accession>
<sequence>MNASEDVTMVDESVVIRIDSSADPTAMAEDEMVPKYYSNLLQEVLEASDEEEDEEEEEQPQPIQKLPSLTLEGVAKFITETNPKNICFMVGAGISTSAGIPDFRSPGTGLYDNLEKYNLDDPQDIFDIDFFEENPEPFFTLAKELFPEGLKPTLCHYFIKLVEKKGLLKRCFTQNIDSLEYIAGISEEKVVAAHGSHNTSTCRGCGKKFDLDWITGHLNSKSLVPHCDEDLCDGVVKPDIIFFGESLPRRFFLSAIEDAPVCDLLIIMGTSLVVQPFAQLAHEVSDDVPRLLINMTSAGKRKRDMSEKALKYGEEGNIRDVFWQGTCDNGALELATLLGWKDDLNELISTEHERLEHLHGLKKAAALTKSSP</sequence>
<evidence type="ECO:0000313" key="2">
    <source>
        <dbReference type="WBParaSite" id="RSKR_0000019700.1"/>
    </source>
</evidence>
<dbReference type="Proteomes" id="UP000095286">
    <property type="component" value="Unplaced"/>
</dbReference>
<organism evidence="1 2">
    <name type="scientific">Rhabditophanes sp. KR3021</name>
    <dbReference type="NCBI Taxonomy" id="114890"/>
    <lineage>
        <taxon>Eukaryota</taxon>
        <taxon>Metazoa</taxon>
        <taxon>Ecdysozoa</taxon>
        <taxon>Nematoda</taxon>
        <taxon>Chromadorea</taxon>
        <taxon>Rhabditida</taxon>
        <taxon>Tylenchina</taxon>
        <taxon>Panagrolaimomorpha</taxon>
        <taxon>Strongyloidoidea</taxon>
        <taxon>Alloionematidae</taxon>
        <taxon>Rhabditophanes</taxon>
    </lineage>
</organism>